<keyword evidence="1" id="KW-1133">Transmembrane helix</keyword>
<organism evidence="4 5">
    <name type="scientific">Angustibacter luteus</name>
    <dbReference type="NCBI Taxonomy" id="658456"/>
    <lineage>
        <taxon>Bacteria</taxon>
        <taxon>Bacillati</taxon>
        <taxon>Actinomycetota</taxon>
        <taxon>Actinomycetes</taxon>
        <taxon>Kineosporiales</taxon>
        <taxon>Kineosporiaceae</taxon>
    </lineage>
</organism>
<keyword evidence="1" id="KW-0472">Membrane</keyword>
<reference evidence="5" key="1">
    <citation type="journal article" date="2019" name="Int. J. Syst. Evol. Microbiol.">
        <title>The Global Catalogue of Microorganisms (GCM) 10K type strain sequencing project: providing services to taxonomists for standard genome sequencing and annotation.</title>
        <authorList>
            <consortium name="The Broad Institute Genomics Platform"/>
            <consortium name="The Broad Institute Genome Sequencing Center for Infectious Disease"/>
            <person name="Wu L."/>
            <person name="Ma J."/>
        </authorList>
    </citation>
    <scope>NUCLEOTIDE SEQUENCE [LARGE SCALE GENOMIC DNA]</scope>
    <source>
        <strain evidence="5">KACC 14249</strain>
    </source>
</reference>
<evidence type="ECO:0000259" key="2">
    <source>
        <dbReference type="Pfam" id="PF02470"/>
    </source>
</evidence>
<gene>
    <name evidence="4" type="ORF">ACFQDO_12195</name>
</gene>
<dbReference type="InterPro" id="IPR024516">
    <property type="entry name" value="Mce_C"/>
</dbReference>
<dbReference type="NCBIfam" id="TIGR00996">
    <property type="entry name" value="Mtu_fam_mce"/>
    <property type="match status" value="1"/>
</dbReference>
<keyword evidence="1" id="KW-0812">Transmembrane</keyword>
<dbReference type="InterPro" id="IPR005693">
    <property type="entry name" value="Mce"/>
</dbReference>
<feature type="transmembrane region" description="Helical" evidence="1">
    <location>
        <begin position="12"/>
        <end position="31"/>
    </location>
</feature>
<accession>A0ABW1JG73</accession>
<keyword evidence="5" id="KW-1185">Reference proteome</keyword>
<evidence type="ECO:0000313" key="4">
    <source>
        <dbReference type="EMBL" id="MFC6007887.1"/>
    </source>
</evidence>
<dbReference type="PANTHER" id="PTHR33371">
    <property type="entry name" value="INTERMEMBRANE PHOSPHOLIPID TRANSPORT SYSTEM BINDING PROTEIN MLAD-RELATED"/>
    <property type="match status" value="1"/>
</dbReference>
<evidence type="ECO:0000259" key="3">
    <source>
        <dbReference type="Pfam" id="PF11887"/>
    </source>
</evidence>
<protein>
    <submittedName>
        <fullName evidence="4">MCE family protein</fullName>
    </submittedName>
</protein>
<feature type="domain" description="Mce/MlaD" evidence="2">
    <location>
        <begin position="40"/>
        <end position="114"/>
    </location>
</feature>
<dbReference type="Proteomes" id="UP001596189">
    <property type="component" value="Unassembled WGS sequence"/>
</dbReference>
<dbReference type="Pfam" id="PF11887">
    <property type="entry name" value="Mce4_CUP1"/>
    <property type="match status" value="1"/>
</dbReference>
<dbReference type="RefSeq" id="WP_345715431.1">
    <property type="nucleotide sequence ID" value="NZ_BAABFP010000002.1"/>
</dbReference>
<name>A0ABW1JG73_9ACTN</name>
<dbReference type="InterPro" id="IPR052336">
    <property type="entry name" value="MlaD_Phospholipid_Transporter"/>
</dbReference>
<dbReference type="Pfam" id="PF02470">
    <property type="entry name" value="MlaD"/>
    <property type="match status" value="1"/>
</dbReference>
<evidence type="ECO:0000313" key="5">
    <source>
        <dbReference type="Proteomes" id="UP001596189"/>
    </source>
</evidence>
<dbReference type="PRINTS" id="PR01782">
    <property type="entry name" value="MCEVIRFACTOR"/>
</dbReference>
<dbReference type="PANTHER" id="PTHR33371:SF18">
    <property type="entry name" value="MCE-FAMILY PROTEIN MCE3C"/>
    <property type="match status" value="1"/>
</dbReference>
<evidence type="ECO:0000256" key="1">
    <source>
        <dbReference type="SAM" id="Phobius"/>
    </source>
</evidence>
<dbReference type="InterPro" id="IPR003399">
    <property type="entry name" value="Mce/MlaD"/>
</dbReference>
<comment type="caution">
    <text evidence="4">The sequence shown here is derived from an EMBL/GenBank/DDBJ whole genome shotgun (WGS) entry which is preliminary data.</text>
</comment>
<feature type="domain" description="Mammalian cell entry C-terminal" evidence="3">
    <location>
        <begin position="118"/>
        <end position="304"/>
    </location>
</feature>
<proteinExistence type="predicted"/>
<dbReference type="EMBL" id="JBHSRD010000004">
    <property type="protein sequence ID" value="MFC6007887.1"/>
    <property type="molecule type" value="Genomic_DNA"/>
</dbReference>
<sequence>MSTPFRERNPVPIGAVGLLLIGALLLAAFNVQKLPLLGRGDTYRAAFTEVGGLKTGDDVLVAGVKVGKVKKIELDGAQVLISFKITEPAHFGSRTAAAVKLKTLLGQKYLALDPQGPGQLKAGTTIPTSRTTPSYDVIDAFSDLTTTTEAIDVPQLSKSLDVIATEFKDSPPQVKASLEGLTRLSRTISSRDQELAELLAHAKDVSGTLAARNGEVESLIKDGDLLLLELQKRRAAIHTLLTNTAALAAQITGLVRDNRAQLTPALTELQGVLATLRKHQDDLDAGIKAMAPFTRVFANTLGNGRWFDTYIPNLVPVGGTITGGGK</sequence>